<dbReference type="InterPro" id="IPR036034">
    <property type="entry name" value="PDZ_sf"/>
</dbReference>
<organism evidence="3 4">
    <name type="scientific">Priapulus caudatus</name>
    <name type="common">Priapulid worm</name>
    <dbReference type="NCBI Taxonomy" id="37621"/>
    <lineage>
        <taxon>Eukaryota</taxon>
        <taxon>Metazoa</taxon>
        <taxon>Ecdysozoa</taxon>
        <taxon>Scalidophora</taxon>
        <taxon>Priapulida</taxon>
        <taxon>Priapulimorpha</taxon>
        <taxon>Priapulimorphida</taxon>
        <taxon>Priapulidae</taxon>
        <taxon>Priapulus</taxon>
    </lineage>
</organism>
<feature type="compositionally biased region" description="Low complexity" evidence="1">
    <location>
        <begin position="339"/>
        <end position="352"/>
    </location>
</feature>
<feature type="region of interest" description="Disordered" evidence="1">
    <location>
        <begin position="257"/>
        <end position="371"/>
    </location>
</feature>
<dbReference type="CDD" id="cd06731">
    <property type="entry name" value="PDZ1_MAGI-1_3-like"/>
    <property type="match status" value="1"/>
</dbReference>
<feature type="compositionally biased region" description="Basic and acidic residues" evidence="1">
    <location>
        <begin position="327"/>
        <end position="337"/>
    </location>
</feature>
<dbReference type="SUPFAM" id="SSF50156">
    <property type="entry name" value="PDZ domain-like"/>
    <property type="match status" value="4"/>
</dbReference>
<reference evidence="4" key="1">
    <citation type="submission" date="2025-08" db="UniProtKB">
        <authorList>
            <consortium name="RefSeq"/>
        </authorList>
    </citation>
    <scope>IDENTIFICATION</scope>
</reference>
<evidence type="ECO:0000313" key="3">
    <source>
        <dbReference type="Proteomes" id="UP000695022"/>
    </source>
</evidence>
<evidence type="ECO:0000313" key="4">
    <source>
        <dbReference type="RefSeq" id="XP_014679317.1"/>
    </source>
</evidence>
<accession>A0ABM1F4E6</accession>
<name>A0ABM1F4E6_PRICU</name>
<feature type="domain" description="PDZ" evidence="2">
    <location>
        <begin position="497"/>
        <end position="579"/>
    </location>
</feature>
<evidence type="ECO:0000259" key="2">
    <source>
        <dbReference type="PROSITE" id="PS50106"/>
    </source>
</evidence>
<evidence type="ECO:0000256" key="1">
    <source>
        <dbReference type="SAM" id="MobiDB-lite"/>
    </source>
</evidence>
<feature type="compositionally biased region" description="Polar residues" evidence="1">
    <location>
        <begin position="282"/>
        <end position="296"/>
    </location>
</feature>
<feature type="region of interest" description="Disordered" evidence="1">
    <location>
        <begin position="615"/>
        <end position="656"/>
    </location>
</feature>
<protein>
    <submittedName>
        <fullName evidence="4">Membrane-associated guanylate kinase, WW and PDZ domain-containing protein 1-like</fullName>
    </submittedName>
</protein>
<proteinExistence type="predicted"/>
<dbReference type="InterPro" id="IPR001478">
    <property type="entry name" value="PDZ"/>
</dbReference>
<feature type="region of interest" description="Disordered" evidence="1">
    <location>
        <begin position="155"/>
        <end position="183"/>
    </location>
</feature>
<sequence length="743" mass="78767">MVETESPQHAYDTGLLHGILTTVLLREERKPYFTRDPQHLRGELIDALLVKSQRGFGFTIVGGDESNDEFLQVKNIVPDGPADVDGKLRTGDVLAFVDDQCVLGYTHQDVVAMFQQISAGSRVRLTVCRGYPLPFDPDDPNTEIVTTIAITTAPTTSPRQRVPSYRAAPHPHPQHLPPQHPHPAAEFITVPLRKGGSGFGFTLTDSARGQVVKKILDRGRCHRELREGDLLVEVGGADTRMASHACVVEMLKRCFTGDESQEPKKKSGLRNFFSKSDKKSSPNHTGSSGYISSTQRSIEDDGRPPSGRRSKTPTSDARNKTPSPGDRPPDDAPDARSKTPVAAATTTTTPTGPEKRPPMHVRSQSTDLPPGGVAAAAAAARGFAEERSRGGGQEYEEWTVFLQRQETGFGFRIIGGTEEGSQVAIGHVVPGGAADVDDRLKTGDEILLVDGHSVVSASHHTVVQLMGNAAIAGRVSLSVRRPKRGASRLMDPLQPFDVVITRSENQGFGFVIISSVNRSGSTIGSIIEGSPAEASGRLRVGDRIAAVNGVDITATRHGDVVRLVKDSSLKVTLSVLPPGDDASVTGSISQRVGQSAAAASQSPKVAATLSAAGGGVANGPISHSSPNIGRRDDQETRASRVPAAQPGGSGGAPSWENENHHAAAAAAAPYAFLGGACGVHGPYGQHGGYRGDAMMPPRPYPNGPLPHADAHAYADSYQRALPGYAPGYHAYANDEGRTPQRNY</sequence>
<dbReference type="RefSeq" id="XP_014679317.1">
    <property type="nucleotide sequence ID" value="XM_014823831.1"/>
</dbReference>
<dbReference type="GeneID" id="106819180"/>
<feature type="compositionally biased region" description="Basic and acidic residues" evidence="1">
    <location>
        <begin position="629"/>
        <end position="638"/>
    </location>
</feature>
<feature type="domain" description="PDZ" evidence="2">
    <location>
        <begin position="189"/>
        <end position="253"/>
    </location>
</feature>
<dbReference type="PROSITE" id="PS50106">
    <property type="entry name" value="PDZ"/>
    <property type="match status" value="4"/>
</dbReference>
<feature type="domain" description="PDZ" evidence="2">
    <location>
        <begin position="399"/>
        <end position="469"/>
    </location>
</feature>
<feature type="compositionally biased region" description="Pro residues" evidence="1">
    <location>
        <begin position="170"/>
        <end position="181"/>
    </location>
</feature>
<gene>
    <name evidence="4" type="primary">LOC106819180</name>
</gene>
<dbReference type="Pfam" id="PF00595">
    <property type="entry name" value="PDZ"/>
    <property type="match status" value="4"/>
</dbReference>
<keyword evidence="3" id="KW-1185">Reference proteome</keyword>
<dbReference type="CDD" id="cd06734">
    <property type="entry name" value="PDZ4_MAGI-1_3-like"/>
    <property type="match status" value="1"/>
</dbReference>
<feature type="domain" description="PDZ" evidence="2">
    <location>
        <begin position="46"/>
        <end position="129"/>
    </location>
</feature>
<dbReference type="Proteomes" id="UP000695022">
    <property type="component" value="Unplaced"/>
</dbReference>
<dbReference type="Gene3D" id="2.30.42.10">
    <property type="match status" value="4"/>
</dbReference>
<dbReference type="CDD" id="cd06733">
    <property type="entry name" value="PDZ3_MAGI-1_3-like"/>
    <property type="match status" value="1"/>
</dbReference>
<dbReference type="SMART" id="SM00228">
    <property type="entry name" value="PDZ"/>
    <property type="match status" value="4"/>
</dbReference>
<dbReference type="PANTHER" id="PTHR10316">
    <property type="entry name" value="MEMBRANE ASSOCIATED GUANYLATE KINASE-RELATED"/>
    <property type="match status" value="1"/>
</dbReference>
<dbReference type="PANTHER" id="PTHR10316:SF40">
    <property type="entry name" value="LD27118P"/>
    <property type="match status" value="1"/>
</dbReference>